<accession>A0A238JZB2</accession>
<organism evidence="2 3">
    <name type="scientific">Ruegeria arenilitoris</name>
    <dbReference type="NCBI Taxonomy" id="1173585"/>
    <lineage>
        <taxon>Bacteria</taxon>
        <taxon>Pseudomonadati</taxon>
        <taxon>Pseudomonadota</taxon>
        <taxon>Alphaproteobacteria</taxon>
        <taxon>Rhodobacterales</taxon>
        <taxon>Roseobacteraceae</taxon>
        <taxon>Ruegeria</taxon>
    </lineage>
</organism>
<name>A0A238JZB2_9RHOB</name>
<gene>
    <name evidence="2" type="ORF">RUA8715_01241</name>
</gene>
<protein>
    <submittedName>
        <fullName evidence="2">Uncharacterized protein</fullName>
    </submittedName>
</protein>
<sequence length="187" mass="20380">MPRPGRNASQFVGCTFVHRCVWRLIDGDSSDMPVSVTPGPPRGPGFSLRTRRNRPFERREIGLRLFPAQPSPVSSFPDLSTSSSSRISTFYPRLIFMLQCYFLAGCKGECQGSVIAKVHHDPRRDAKVRGSWHRWQILGFSSGCKGLPVGDQSGGAQARLERSASQTARAGGRAPSGALRQRGPLGG</sequence>
<dbReference type="Proteomes" id="UP000202485">
    <property type="component" value="Unassembled WGS sequence"/>
</dbReference>
<dbReference type="EMBL" id="FXYG01000001">
    <property type="protein sequence ID" value="SMX35975.1"/>
    <property type="molecule type" value="Genomic_DNA"/>
</dbReference>
<dbReference type="AlphaFoldDB" id="A0A238JZB2"/>
<proteinExistence type="predicted"/>
<feature type="region of interest" description="Disordered" evidence="1">
    <location>
        <begin position="149"/>
        <end position="187"/>
    </location>
</feature>
<reference evidence="3" key="1">
    <citation type="submission" date="2017-05" db="EMBL/GenBank/DDBJ databases">
        <authorList>
            <person name="Rodrigo-Torres L."/>
            <person name="Arahal R. D."/>
            <person name="Lucena T."/>
        </authorList>
    </citation>
    <scope>NUCLEOTIDE SEQUENCE [LARGE SCALE GENOMIC DNA]</scope>
    <source>
        <strain evidence="3">CECT 8715</strain>
    </source>
</reference>
<evidence type="ECO:0000313" key="2">
    <source>
        <dbReference type="EMBL" id="SMX35975.1"/>
    </source>
</evidence>
<evidence type="ECO:0000256" key="1">
    <source>
        <dbReference type="SAM" id="MobiDB-lite"/>
    </source>
</evidence>
<keyword evidence="3" id="KW-1185">Reference proteome</keyword>
<evidence type="ECO:0000313" key="3">
    <source>
        <dbReference type="Proteomes" id="UP000202485"/>
    </source>
</evidence>